<comment type="catalytic activity">
    <reaction evidence="1">
        <text>ATP + protein L-histidine = ADP + protein N-phospho-L-histidine.</text>
        <dbReference type="EC" id="2.7.13.3"/>
    </reaction>
</comment>
<dbReference type="InterPro" id="IPR036890">
    <property type="entry name" value="HATPase_C_sf"/>
</dbReference>
<reference evidence="10 11" key="1">
    <citation type="submission" date="2019-11" db="EMBL/GenBank/DDBJ databases">
        <authorList>
            <person name="Cho J.-C."/>
        </authorList>
    </citation>
    <scope>NUCLEOTIDE SEQUENCE [LARGE SCALE GENOMIC DNA]</scope>
    <source>
        <strain evidence="9 10">JH1073</strain>
        <strain evidence="8 11">JH702</strain>
    </source>
</reference>
<dbReference type="EMBL" id="CP046147">
    <property type="protein sequence ID" value="WFG38195.1"/>
    <property type="molecule type" value="Genomic_DNA"/>
</dbReference>
<keyword evidence="3" id="KW-0808">Transferase</keyword>
<dbReference type="InterPro" id="IPR003594">
    <property type="entry name" value="HATPase_dom"/>
</dbReference>
<keyword evidence="6" id="KW-0812">Transmembrane</keyword>
<dbReference type="Pfam" id="PF02518">
    <property type="entry name" value="HATPase_c"/>
    <property type="match status" value="1"/>
</dbReference>
<dbReference type="PANTHER" id="PTHR24421">
    <property type="entry name" value="NITRATE/NITRITE SENSOR PROTEIN NARX-RELATED"/>
    <property type="match status" value="1"/>
</dbReference>
<evidence type="ECO:0000256" key="4">
    <source>
        <dbReference type="ARBA" id="ARBA00022777"/>
    </source>
</evidence>
<keyword evidence="6" id="KW-0472">Membrane</keyword>
<gene>
    <name evidence="8" type="ORF">GKO46_06745</name>
    <name evidence="9" type="ORF">GKO48_00750</name>
</gene>
<evidence type="ECO:0000313" key="11">
    <source>
        <dbReference type="Proteomes" id="UP001321249"/>
    </source>
</evidence>
<feature type="transmembrane region" description="Helical" evidence="6">
    <location>
        <begin position="21"/>
        <end position="43"/>
    </location>
</feature>
<dbReference type="GO" id="GO:0000160">
    <property type="term" value="P:phosphorelay signal transduction system"/>
    <property type="evidence" value="ECO:0007669"/>
    <property type="project" value="UniProtKB-KW"/>
</dbReference>
<sequence>MNQPASESISATTRGIFHSPLVIGIVAITVMTGAIIAFGSSLLPQNALNNVSQRQIEDLDRFASVIHYGNAEITGVGARERLDAAVSSDSFDALMKRGLFGANAQRLDLYTLTGEPLYATSGTPPALEGAMFTAFDDARHNQPSSIHMEPDASAARLGARVNLLQTYKLIWNQPPGNGRSARTLMVAAITTNVNRDLEVAIKSVWIIAGVFNAGMILVLIVLHWASGRAQRRLERANKALEVQNMAVRESRERMVQTADSTKRAIAEELHGTVQSKLFAVWMQLVQFRDSAAEAIPEHMDELDKITVDLDNIREDDIRGISHRLHPSIVRVGAAVGLRSLRNFYESMVPVEFETNEAAAALEPAGTSVVPDNVRLGVYRIAELAMGNVAKHAEATVCNVSWIYDEIDQNLVMTVSDDGKGFDPAQLRQTGLGMVNIGDYADAMNATLEINSTPGGGTQLKLVIPFIAPLTGKVSANSSSNEAVKTLGKTGERASAA</sequence>
<evidence type="ECO:0000256" key="2">
    <source>
        <dbReference type="ARBA" id="ARBA00012438"/>
    </source>
</evidence>
<evidence type="ECO:0000256" key="5">
    <source>
        <dbReference type="ARBA" id="ARBA00023012"/>
    </source>
</evidence>
<dbReference type="GO" id="GO:0004673">
    <property type="term" value="F:protein histidine kinase activity"/>
    <property type="evidence" value="ECO:0007669"/>
    <property type="project" value="UniProtKB-EC"/>
</dbReference>
<keyword evidence="4" id="KW-0418">Kinase</keyword>
<evidence type="ECO:0000256" key="1">
    <source>
        <dbReference type="ARBA" id="ARBA00000085"/>
    </source>
</evidence>
<evidence type="ECO:0000256" key="6">
    <source>
        <dbReference type="SAM" id="Phobius"/>
    </source>
</evidence>
<dbReference type="SUPFAM" id="SSF55874">
    <property type="entry name" value="ATPase domain of HSP90 chaperone/DNA topoisomerase II/histidine kinase"/>
    <property type="match status" value="1"/>
</dbReference>
<dbReference type="Proteomes" id="UP001219901">
    <property type="component" value="Chromosome"/>
</dbReference>
<dbReference type="EC" id="2.7.13.3" evidence="2"/>
<dbReference type="Proteomes" id="UP001321249">
    <property type="component" value="Unassembled WGS sequence"/>
</dbReference>
<reference evidence="10" key="3">
    <citation type="submission" date="2023-06" db="EMBL/GenBank/DDBJ databases">
        <title>Pangenomics reveal diversification of enzyme families and niche specialization in globally abundant SAR202 bacteria.</title>
        <authorList>
            <person name="Saw J.H.W."/>
        </authorList>
    </citation>
    <scope>NUCLEOTIDE SEQUENCE [LARGE SCALE GENOMIC DNA]</scope>
    <source>
        <strain evidence="10">JH1073</strain>
    </source>
</reference>
<keyword evidence="6" id="KW-1133">Transmembrane helix</keyword>
<dbReference type="CDD" id="cd16917">
    <property type="entry name" value="HATPase_UhpB-NarQ-NarX-like"/>
    <property type="match status" value="1"/>
</dbReference>
<evidence type="ECO:0000313" key="10">
    <source>
        <dbReference type="Proteomes" id="UP001219901"/>
    </source>
</evidence>
<dbReference type="Gene3D" id="3.30.565.10">
    <property type="entry name" value="Histidine kinase-like ATPase, C-terminal domain"/>
    <property type="match status" value="1"/>
</dbReference>
<reference evidence="9" key="2">
    <citation type="journal article" date="2023" name="Nat. Commun.">
        <title>Cultivation of marine bacteria of the SAR202 clade.</title>
        <authorList>
            <person name="Lim Y."/>
            <person name="Seo J.H."/>
            <person name="Giovannoni S.J."/>
            <person name="Kang I."/>
            <person name="Cho J.C."/>
        </authorList>
    </citation>
    <scope>NUCLEOTIDE SEQUENCE</scope>
    <source>
        <strain evidence="9">JH1073</strain>
    </source>
</reference>
<accession>A0AAJ6CU28</accession>
<evidence type="ECO:0000313" key="8">
    <source>
        <dbReference type="EMBL" id="MDG0866771.1"/>
    </source>
</evidence>
<dbReference type="PANTHER" id="PTHR24421:SF10">
    <property type="entry name" value="NITRATE_NITRITE SENSOR PROTEIN NARQ"/>
    <property type="match status" value="1"/>
</dbReference>
<keyword evidence="5" id="KW-0902">Two-component regulatory system</keyword>
<name>A0AAJ6CU28_9CHLR</name>
<dbReference type="AlphaFoldDB" id="A0AAJ6CU28"/>
<organism evidence="9 10">
    <name type="scientific">Candidatus Lucifugimonas marina</name>
    <dbReference type="NCBI Taxonomy" id="3038979"/>
    <lineage>
        <taxon>Bacteria</taxon>
        <taxon>Bacillati</taxon>
        <taxon>Chloroflexota</taxon>
        <taxon>Dehalococcoidia</taxon>
        <taxon>SAR202 cluster</taxon>
        <taxon>Candidatus Lucifugimonadales</taxon>
        <taxon>Candidatus Lucifugimonadaceae</taxon>
        <taxon>Candidatus Lucifugimonas</taxon>
    </lineage>
</organism>
<evidence type="ECO:0000259" key="7">
    <source>
        <dbReference type="Pfam" id="PF02518"/>
    </source>
</evidence>
<dbReference type="EMBL" id="WMBE01000002">
    <property type="protein sequence ID" value="MDG0866771.1"/>
    <property type="molecule type" value="Genomic_DNA"/>
</dbReference>
<feature type="transmembrane region" description="Helical" evidence="6">
    <location>
        <begin position="204"/>
        <end position="225"/>
    </location>
</feature>
<protein>
    <recommendedName>
        <fullName evidence="2">histidine kinase</fullName>
        <ecNumber evidence="2">2.7.13.3</ecNumber>
    </recommendedName>
</protein>
<keyword evidence="10" id="KW-1185">Reference proteome</keyword>
<dbReference type="InterPro" id="IPR050482">
    <property type="entry name" value="Sensor_HK_TwoCompSys"/>
</dbReference>
<evidence type="ECO:0000313" key="9">
    <source>
        <dbReference type="EMBL" id="WFG38195.1"/>
    </source>
</evidence>
<dbReference type="RefSeq" id="WP_342824481.1">
    <property type="nucleotide sequence ID" value="NZ_CP046146.1"/>
</dbReference>
<feature type="domain" description="Histidine kinase/HSP90-like ATPase" evidence="7">
    <location>
        <begin position="375"/>
        <end position="465"/>
    </location>
</feature>
<proteinExistence type="predicted"/>
<evidence type="ECO:0000256" key="3">
    <source>
        <dbReference type="ARBA" id="ARBA00022679"/>
    </source>
</evidence>